<sequence length="391" mass="42441">MGRRRRGPGYGRRTGRATTVTVDEIDYTAPIDTTEATSIIGDINAYYIEEVNPAILSGQSGTKDGKPIFQIGDKPSIDWEESTYLPSTAGNSSNITLTGANDPEALIKEYDWSATADTLNKAGTFTLYFGDVVEPRLVEVEVEVQERAPVVPYFSSKYPFAYETGNGVMLESDYENEITNVSLPLPSGPDTIDVSVSYYCEPPFDVSGIAISYSEEGIATASLAEGEDGLVLTVTPLEVGQTTITLTSSYVLGPDDYGQTEAKLALTVTPDAPVVLEGWDKLKADWEKTTIYSSGMGLACPSEPTFPYEAVELYEEFGAVNVSNLLYIKATQDCVDLFIDQLLTEGAIIDGTRTEYASSTNSDGNTVLTADVYTVEIEWDFNGMILATFTY</sequence>
<evidence type="ECO:0000313" key="1">
    <source>
        <dbReference type="EMBL" id="MBO8426564.1"/>
    </source>
</evidence>
<accession>A0A9D9DF79</accession>
<dbReference type="EMBL" id="JADINA010000029">
    <property type="protein sequence ID" value="MBO8426564.1"/>
    <property type="molecule type" value="Genomic_DNA"/>
</dbReference>
<name>A0A9D9DF79_9FIRM</name>
<organism evidence="1 2">
    <name type="scientific">Candidatus Alloenteromonas pullistercoris</name>
    <dbReference type="NCBI Taxonomy" id="2840785"/>
    <lineage>
        <taxon>Bacteria</taxon>
        <taxon>Bacillati</taxon>
        <taxon>Bacillota</taxon>
        <taxon>Bacillota incertae sedis</taxon>
        <taxon>Candidatus Alloenteromonas</taxon>
    </lineage>
</organism>
<dbReference type="AlphaFoldDB" id="A0A9D9DF79"/>
<evidence type="ECO:0000313" key="2">
    <source>
        <dbReference type="Proteomes" id="UP000823634"/>
    </source>
</evidence>
<dbReference type="Proteomes" id="UP000823634">
    <property type="component" value="Unassembled WGS sequence"/>
</dbReference>
<comment type="caution">
    <text evidence="1">The sequence shown here is derived from an EMBL/GenBank/DDBJ whole genome shotgun (WGS) entry which is preliminary data.</text>
</comment>
<reference evidence="1" key="2">
    <citation type="journal article" date="2021" name="PeerJ">
        <title>Extensive microbial diversity within the chicken gut microbiome revealed by metagenomics and culture.</title>
        <authorList>
            <person name="Gilroy R."/>
            <person name="Ravi A."/>
            <person name="Getino M."/>
            <person name="Pursley I."/>
            <person name="Horton D.L."/>
            <person name="Alikhan N.F."/>
            <person name="Baker D."/>
            <person name="Gharbi K."/>
            <person name="Hall N."/>
            <person name="Watson M."/>
            <person name="Adriaenssens E.M."/>
            <person name="Foster-Nyarko E."/>
            <person name="Jarju S."/>
            <person name="Secka A."/>
            <person name="Antonio M."/>
            <person name="Oren A."/>
            <person name="Chaudhuri R.R."/>
            <person name="La Ragione R."/>
            <person name="Hildebrand F."/>
            <person name="Pallen M.J."/>
        </authorList>
    </citation>
    <scope>NUCLEOTIDE SEQUENCE</scope>
    <source>
        <strain evidence="1">17113</strain>
    </source>
</reference>
<proteinExistence type="predicted"/>
<protein>
    <submittedName>
        <fullName evidence="1">Uncharacterized protein</fullName>
    </submittedName>
</protein>
<gene>
    <name evidence="1" type="ORF">IAC61_04495</name>
</gene>
<reference evidence="1" key="1">
    <citation type="submission" date="2020-10" db="EMBL/GenBank/DDBJ databases">
        <authorList>
            <person name="Gilroy R."/>
        </authorList>
    </citation>
    <scope>NUCLEOTIDE SEQUENCE</scope>
    <source>
        <strain evidence="1">17113</strain>
    </source>
</reference>